<dbReference type="AlphaFoldDB" id="A0A9P1I8L4"/>
<keyword evidence="5" id="KW-1185">Reference proteome</keyword>
<dbReference type="InterPro" id="IPR016186">
    <property type="entry name" value="C-type_lectin-like/link_sf"/>
</dbReference>
<evidence type="ECO:0000259" key="3">
    <source>
        <dbReference type="PROSITE" id="PS50041"/>
    </source>
</evidence>
<dbReference type="PANTHER" id="PTHR22991:SF41">
    <property type="entry name" value="CUB DOMAIN-CONTAINING PROTEIN-RELATED"/>
    <property type="match status" value="1"/>
</dbReference>
<evidence type="ECO:0000313" key="5">
    <source>
        <dbReference type="Proteomes" id="UP001152747"/>
    </source>
</evidence>
<dbReference type="Gene3D" id="3.10.100.10">
    <property type="entry name" value="Mannose-Binding Protein A, subunit A"/>
    <property type="match status" value="2"/>
</dbReference>
<dbReference type="InterPro" id="IPR050976">
    <property type="entry name" value="Snaclec"/>
</dbReference>
<dbReference type="InterPro" id="IPR016187">
    <property type="entry name" value="CTDL_fold"/>
</dbReference>
<dbReference type="InterPro" id="IPR018378">
    <property type="entry name" value="C-type_lectin_CS"/>
</dbReference>
<dbReference type="Gene3D" id="2.60.120.290">
    <property type="entry name" value="Spermadhesin, CUB domain"/>
    <property type="match status" value="1"/>
</dbReference>
<feature type="chain" id="PRO_5040482403" description="C-type lectin domain-containing protein" evidence="2">
    <location>
        <begin position="22"/>
        <end position="424"/>
    </location>
</feature>
<dbReference type="InterPro" id="IPR001304">
    <property type="entry name" value="C-type_lectin-like"/>
</dbReference>
<proteinExistence type="predicted"/>
<keyword evidence="2" id="KW-0732">Signal</keyword>
<dbReference type="EMBL" id="CANHGI010000001">
    <property type="protein sequence ID" value="CAI5440281.1"/>
    <property type="molecule type" value="Genomic_DNA"/>
</dbReference>
<dbReference type="Pfam" id="PF00059">
    <property type="entry name" value="Lectin_C"/>
    <property type="match status" value="2"/>
</dbReference>
<dbReference type="Proteomes" id="UP001152747">
    <property type="component" value="Unassembled WGS sequence"/>
</dbReference>
<dbReference type="SMART" id="SM00034">
    <property type="entry name" value="CLECT"/>
    <property type="match status" value="2"/>
</dbReference>
<accession>A0A9P1I8L4</accession>
<protein>
    <recommendedName>
        <fullName evidence="3">C-type lectin domain-containing protein</fullName>
    </recommendedName>
</protein>
<dbReference type="PANTHER" id="PTHR22991">
    <property type="entry name" value="PROTEIN CBG13490"/>
    <property type="match status" value="1"/>
</dbReference>
<dbReference type="SUPFAM" id="SSF49854">
    <property type="entry name" value="Spermadhesin, CUB domain"/>
    <property type="match status" value="1"/>
</dbReference>
<dbReference type="InterPro" id="IPR035914">
    <property type="entry name" value="Sperma_CUB_dom_sf"/>
</dbReference>
<dbReference type="PROSITE" id="PS50041">
    <property type="entry name" value="C_TYPE_LECTIN_2"/>
    <property type="match status" value="2"/>
</dbReference>
<comment type="caution">
    <text evidence="4">The sequence shown here is derived from an EMBL/GenBank/DDBJ whole genome shotgun (WGS) entry which is preliminary data.</text>
</comment>
<evidence type="ECO:0000313" key="4">
    <source>
        <dbReference type="EMBL" id="CAI5440281.1"/>
    </source>
</evidence>
<keyword evidence="1" id="KW-1015">Disulfide bond</keyword>
<gene>
    <name evidence="4" type="ORF">CAMP_LOCUS2918</name>
</gene>
<evidence type="ECO:0000256" key="2">
    <source>
        <dbReference type="SAM" id="SignalP"/>
    </source>
</evidence>
<dbReference type="OrthoDB" id="5820958at2759"/>
<organism evidence="4 5">
    <name type="scientific">Caenorhabditis angaria</name>
    <dbReference type="NCBI Taxonomy" id="860376"/>
    <lineage>
        <taxon>Eukaryota</taxon>
        <taxon>Metazoa</taxon>
        <taxon>Ecdysozoa</taxon>
        <taxon>Nematoda</taxon>
        <taxon>Chromadorea</taxon>
        <taxon>Rhabditida</taxon>
        <taxon>Rhabditina</taxon>
        <taxon>Rhabditomorpha</taxon>
        <taxon>Rhabditoidea</taxon>
        <taxon>Rhabditidae</taxon>
        <taxon>Peloderinae</taxon>
        <taxon>Caenorhabditis</taxon>
    </lineage>
</organism>
<feature type="domain" description="C-type lectin" evidence="3">
    <location>
        <begin position="165"/>
        <end position="283"/>
    </location>
</feature>
<evidence type="ECO:0000256" key="1">
    <source>
        <dbReference type="ARBA" id="ARBA00023157"/>
    </source>
</evidence>
<dbReference type="CDD" id="cd00037">
    <property type="entry name" value="CLECT"/>
    <property type="match status" value="2"/>
</dbReference>
<feature type="domain" description="C-type lectin" evidence="3">
    <location>
        <begin position="32"/>
        <end position="146"/>
    </location>
</feature>
<reference evidence="4" key="1">
    <citation type="submission" date="2022-11" db="EMBL/GenBank/DDBJ databases">
        <authorList>
            <person name="Kikuchi T."/>
        </authorList>
    </citation>
    <scope>NUCLEOTIDE SEQUENCE</scope>
    <source>
        <strain evidence="4">PS1010</strain>
    </source>
</reference>
<name>A0A9P1I8L4_9PELO</name>
<dbReference type="SUPFAM" id="SSF56436">
    <property type="entry name" value="C-type lectin-like"/>
    <property type="match status" value="2"/>
</dbReference>
<sequence length="424" mass="47822">MRFSPLLILIFSLATLDSIDATSCMDGFVLLNGAKCVKVVTDQVTRDVARRECNLLGGHLITPDNQIDNNAIYKMVISNQAPIWIGAKCQNGQQYYEYSCVWDDYTSHNYNYFYTNYPNFTVGGQCLYMSHQISNQGNWYNTDCDKTTASYICETEPIGNCKIANNPYCYWAIGELTKDEAVNACGKYCSGQIISIHNDYENQIVYNNYFYSSGLVPYFRIGAQLSSHNLNYWIDNSTWDYSNIGFQSLSVGSCYSISLQNQEVARGKWLSADCSYQLPTICKRPLIDTCSPTPDTPTQCTTPTYLSTTNASVVESPNYPYPYCTNPIQPCFYVLTGPQGTSMNIRFPVFNLDTNSTIQLFSSFDESAPFKTLSQSNYNGAATWYISPSNFIKLVFNDLTTDCNSTTAIYRWQAQFQPSTTILN</sequence>
<dbReference type="PROSITE" id="PS00615">
    <property type="entry name" value="C_TYPE_LECTIN_1"/>
    <property type="match status" value="1"/>
</dbReference>
<feature type="signal peptide" evidence="2">
    <location>
        <begin position="1"/>
        <end position="21"/>
    </location>
</feature>